<dbReference type="RefSeq" id="XP_066804063.1">
    <property type="nucleotide sequence ID" value="XM_066945374.1"/>
</dbReference>
<reference evidence="1 2" key="1">
    <citation type="journal article" date="2024" name="bioRxiv">
        <title>Comparative genomics of Cryptococcus and Kwoniella reveals pathogenesis evolution and contrasting karyotype dynamics via intercentromeric recombination or chromosome fusion.</title>
        <authorList>
            <person name="Coelho M.A."/>
            <person name="David-Palma M."/>
            <person name="Shea T."/>
            <person name="Bowers K."/>
            <person name="McGinley-Smith S."/>
            <person name="Mohammad A.W."/>
            <person name="Gnirke A."/>
            <person name="Yurkov A.M."/>
            <person name="Nowrousian M."/>
            <person name="Sun S."/>
            <person name="Cuomo C.A."/>
            <person name="Heitman J."/>
        </authorList>
    </citation>
    <scope>NUCLEOTIDE SEQUENCE [LARGE SCALE GENOMIC DNA]</scope>
    <source>
        <strain evidence="1 2">CBS 13917</strain>
    </source>
</reference>
<protein>
    <submittedName>
        <fullName evidence="1">Uncharacterized protein</fullName>
    </submittedName>
</protein>
<evidence type="ECO:0000313" key="2">
    <source>
        <dbReference type="Proteomes" id="UP001388673"/>
    </source>
</evidence>
<dbReference type="KEGG" id="kne:92179516"/>
<gene>
    <name evidence="1" type="ORF">IAR55_002257</name>
</gene>
<sequence>MSSSISTDLDLEKHYRVYIDAINALPGSTLDAYLATTIVHNDRSLTKADYHSLIVDGARFTIVGLIVDVQKREVAARLSITWNEGKTNVKEHVFYELNEKWEIEQVWSMVEEV</sequence>
<dbReference type="AlphaFoldDB" id="A0AAW0YQL6"/>
<dbReference type="Proteomes" id="UP001388673">
    <property type="component" value="Unassembled WGS sequence"/>
</dbReference>
<keyword evidence="2" id="KW-1185">Reference proteome</keyword>
<comment type="caution">
    <text evidence="1">The sequence shown here is derived from an EMBL/GenBank/DDBJ whole genome shotgun (WGS) entry which is preliminary data.</text>
</comment>
<name>A0AAW0YQL6_9TREE</name>
<proteinExistence type="predicted"/>
<organism evidence="1 2">
    <name type="scientific">Kwoniella newhampshirensis</name>
    <dbReference type="NCBI Taxonomy" id="1651941"/>
    <lineage>
        <taxon>Eukaryota</taxon>
        <taxon>Fungi</taxon>
        <taxon>Dikarya</taxon>
        <taxon>Basidiomycota</taxon>
        <taxon>Agaricomycotina</taxon>
        <taxon>Tremellomycetes</taxon>
        <taxon>Tremellales</taxon>
        <taxon>Cryptococcaceae</taxon>
        <taxon>Kwoniella</taxon>
    </lineage>
</organism>
<accession>A0AAW0YQL6</accession>
<dbReference type="GeneID" id="92179516"/>
<dbReference type="EMBL" id="JBCAWK010000004">
    <property type="protein sequence ID" value="KAK8861438.1"/>
    <property type="molecule type" value="Genomic_DNA"/>
</dbReference>
<evidence type="ECO:0000313" key="1">
    <source>
        <dbReference type="EMBL" id="KAK8861438.1"/>
    </source>
</evidence>